<dbReference type="Pfam" id="PF07386">
    <property type="entry name" value="DUF1499"/>
    <property type="match status" value="1"/>
</dbReference>
<organism evidence="2 3">
    <name type="scientific">Rubripirellula lacrimiformis</name>
    <dbReference type="NCBI Taxonomy" id="1930273"/>
    <lineage>
        <taxon>Bacteria</taxon>
        <taxon>Pseudomonadati</taxon>
        <taxon>Planctomycetota</taxon>
        <taxon>Planctomycetia</taxon>
        <taxon>Pirellulales</taxon>
        <taxon>Pirellulaceae</taxon>
        <taxon>Rubripirellula</taxon>
    </lineage>
</organism>
<name>A0A517NB04_9BACT</name>
<feature type="compositionally biased region" description="Polar residues" evidence="1">
    <location>
        <begin position="113"/>
        <end position="126"/>
    </location>
</feature>
<dbReference type="KEGG" id="rlc:K227x_27060"/>
<proteinExistence type="predicted"/>
<sequence>MWLIAIPFLGWACMNFNSIVRGLTTNHAALSDTASDPQLRPLEIDQQPQAVADRIRNWVSTQSGWTLESDDSAQADDLPQPVGTPDQPVRLHLVRRTRFFGFADDINVSLEPTDQGTRVQAESQSRLGKGDLGQNPRNLRELVGAIQSE</sequence>
<evidence type="ECO:0000256" key="1">
    <source>
        <dbReference type="SAM" id="MobiDB-lite"/>
    </source>
</evidence>
<dbReference type="EMBL" id="CP036525">
    <property type="protein sequence ID" value="QDT04316.1"/>
    <property type="molecule type" value="Genomic_DNA"/>
</dbReference>
<protein>
    <recommendedName>
        <fullName evidence="4">DUF1499 domain-containing protein</fullName>
    </recommendedName>
</protein>
<dbReference type="InterPro" id="IPR010865">
    <property type="entry name" value="DUF1499"/>
</dbReference>
<keyword evidence="3" id="KW-1185">Reference proteome</keyword>
<reference evidence="2 3" key="1">
    <citation type="submission" date="2019-02" db="EMBL/GenBank/DDBJ databases">
        <title>Deep-cultivation of Planctomycetes and their phenomic and genomic characterization uncovers novel biology.</title>
        <authorList>
            <person name="Wiegand S."/>
            <person name="Jogler M."/>
            <person name="Boedeker C."/>
            <person name="Pinto D."/>
            <person name="Vollmers J."/>
            <person name="Rivas-Marin E."/>
            <person name="Kohn T."/>
            <person name="Peeters S.H."/>
            <person name="Heuer A."/>
            <person name="Rast P."/>
            <person name="Oberbeckmann S."/>
            <person name="Bunk B."/>
            <person name="Jeske O."/>
            <person name="Meyerdierks A."/>
            <person name="Storesund J.E."/>
            <person name="Kallscheuer N."/>
            <person name="Luecker S."/>
            <person name="Lage O.M."/>
            <person name="Pohl T."/>
            <person name="Merkel B.J."/>
            <person name="Hornburger P."/>
            <person name="Mueller R.-W."/>
            <person name="Bruemmer F."/>
            <person name="Labrenz M."/>
            <person name="Spormann A.M."/>
            <person name="Op den Camp H."/>
            <person name="Overmann J."/>
            <person name="Amann R."/>
            <person name="Jetten M.S.M."/>
            <person name="Mascher T."/>
            <person name="Medema M.H."/>
            <person name="Devos D.P."/>
            <person name="Kaster A.-K."/>
            <person name="Ovreas L."/>
            <person name="Rohde M."/>
            <person name="Galperin M.Y."/>
            <person name="Jogler C."/>
        </authorList>
    </citation>
    <scope>NUCLEOTIDE SEQUENCE [LARGE SCALE GENOMIC DNA]</scope>
    <source>
        <strain evidence="2 3">K22_7</strain>
    </source>
</reference>
<dbReference type="Proteomes" id="UP000318538">
    <property type="component" value="Chromosome"/>
</dbReference>
<accession>A0A517NB04</accession>
<dbReference type="AlphaFoldDB" id="A0A517NB04"/>
<evidence type="ECO:0000313" key="3">
    <source>
        <dbReference type="Proteomes" id="UP000318538"/>
    </source>
</evidence>
<feature type="region of interest" description="Disordered" evidence="1">
    <location>
        <begin position="66"/>
        <end position="87"/>
    </location>
</feature>
<evidence type="ECO:0000313" key="2">
    <source>
        <dbReference type="EMBL" id="QDT04316.1"/>
    </source>
</evidence>
<evidence type="ECO:0008006" key="4">
    <source>
        <dbReference type="Google" id="ProtNLM"/>
    </source>
</evidence>
<feature type="region of interest" description="Disordered" evidence="1">
    <location>
        <begin position="113"/>
        <end position="136"/>
    </location>
</feature>
<gene>
    <name evidence="2" type="ORF">K227x_27060</name>
</gene>